<keyword evidence="2" id="KW-0067">ATP-binding</keyword>
<dbReference type="SUPFAM" id="SSF52540">
    <property type="entry name" value="P-loop containing nucleoside triphosphate hydrolases"/>
    <property type="match status" value="1"/>
</dbReference>
<proteinExistence type="predicted"/>
<dbReference type="OrthoDB" id="9778870at2"/>
<dbReference type="InterPro" id="IPR027417">
    <property type="entry name" value="P-loop_NTPase"/>
</dbReference>
<keyword evidence="3" id="KW-1185">Reference proteome</keyword>
<dbReference type="GO" id="GO:0005524">
    <property type="term" value="F:ATP binding"/>
    <property type="evidence" value="ECO:0007669"/>
    <property type="project" value="UniProtKB-KW"/>
</dbReference>
<dbReference type="GO" id="GO:0016887">
    <property type="term" value="F:ATP hydrolysis activity"/>
    <property type="evidence" value="ECO:0007669"/>
    <property type="project" value="InterPro"/>
</dbReference>
<dbReference type="PROSITE" id="PS50893">
    <property type="entry name" value="ABC_TRANSPORTER_2"/>
    <property type="match status" value="1"/>
</dbReference>
<dbReference type="PANTHER" id="PTHR46743:SF2">
    <property type="entry name" value="TEICHOIC ACIDS EXPORT ATP-BINDING PROTEIN TAGH"/>
    <property type="match status" value="1"/>
</dbReference>
<evidence type="ECO:0000313" key="3">
    <source>
        <dbReference type="Proteomes" id="UP000320653"/>
    </source>
</evidence>
<accession>A0A561R3F9</accession>
<dbReference type="InterPro" id="IPR003439">
    <property type="entry name" value="ABC_transporter-like_ATP-bd"/>
</dbReference>
<keyword evidence="2" id="KW-0547">Nucleotide-binding</keyword>
<dbReference type="RefSeq" id="WP_145635421.1">
    <property type="nucleotide sequence ID" value="NZ_VIWP01000002.1"/>
</dbReference>
<evidence type="ECO:0000259" key="1">
    <source>
        <dbReference type="PROSITE" id="PS50893"/>
    </source>
</evidence>
<dbReference type="EMBL" id="VIWP01000002">
    <property type="protein sequence ID" value="TWF57144.1"/>
    <property type="molecule type" value="Genomic_DNA"/>
</dbReference>
<name>A0A561R3F9_9HYPH</name>
<dbReference type="InterPro" id="IPR050683">
    <property type="entry name" value="Bact_Polysacc_Export_ATP-bd"/>
</dbReference>
<feature type="domain" description="ABC transporter" evidence="1">
    <location>
        <begin position="3"/>
        <end position="222"/>
    </location>
</feature>
<gene>
    <name evidence="2" type="ORF">FHW37_102785</name>
</gene>
<dbReference type="PANTHER" id="PTHR46743">
    <property type="entry name" value="TEICHOIC ACIDS EXPORT ATP-BINDING PROTEIN TAGH"/>
    <property type="match status" value="1"/>
</dbReference>
<dbReference type="AlphaFoldDB" id="A0A561R3F9"/>
<protein>
    <submittedName>
        <fullName evidence="2">Capsular polysaccharide transport system ATP-binding protein</fullName>
    </submittedName>
</protein>
<reference evidence="2 3" key="1">
    <citation type="submission" date="2019-06" db="EMBL/GenBank/DDBJ databases">
        <title>Sorghum-associated microbial communities from plants grown in Nebraska, USA.</title>
        <authorList>
            <person name="Schachtman D."/>
        </authorList>
    </citation>
    <scope>NUCLEOTIDE SEQUENCE [LARGE SCALE GENOMIC DNA]</scope>
    <source>
        <strain evidence="2 3">1225</strain>
    </source>
</reference>
<evidence type="ECO:0000313" key="2">
    <source>
        <dbReference type="EMBL" id="TWF57144.1"/>
    </source>
</evidence>
<comment type="caution">
    <text evidence="2">The sequence shown here is derived from an EMBL/GenBank/DDBJ whole genome shotgun (WGS) entry which is preliminary data.</text>
</comment>
<sequence>MSITFSNVHKQLRQKTKKTKVFDGADALFQQDKITGILAPPGSGKTTAAQLTTGKLRPDIGRVQRTSLVSFPVASGGIFNGLLSGRENLVFLCRVFGFDPRPIIKFIIEFTNLGKVIDKPLKTYTRDERTKLMFASCYAIPFDIYVVDDSIIGGRNTFRDRCEALVLERMTTSGFVIYSSSPSLLRKYCNDFYIIDRLGLLKVDTIEEAVEIIGPARLKEGDGYTENADAGGDVLQL</sequence>
<dbReference type="Gene3D" id="3.40.50.300">
    <property type="entry name" value="P-loop containing nucleotide triphosphate hydrolases"/>
    <property type="match status" value="1"/>
</dbReference>
<dbReference type="Proteomes" id="UP000320653">
    <property type="component" value="Unassembled WGS sequence"/>
</dbReference>
<organism evidence="2 3">
    <name type="scientific">Neorhizobium alkalisoli</name>
    <dbReference type="NCBI Taxonomy" id="528178"/>
    <lineage>
        <taxon>Bacteria</taxon>
        <taxon>Pseudomonadati</taxon>
        <taxon>Pseudomonadota</taxon>
        <taxon>Alphaproteobacteria</taxon>
        <taxon>Hyphomicrobiales</taxon>
        <taxon>Rhizobiaceae</taxon>
        <taxon>Rhizobium/Agrobacterium group</taxon>
        <taxon>Neorhizobium</taxon>
    </lineage>
</organism>